<comment type="caution">
    <text evidence="2">The sequence shown here is derived from an EMBL/GenBank/DDBJ whole genome shotgun (WGS) entry which is preliminary data.</text>
</comment>
<accession>A0A3M6UG61</accession>
<proteinExistence type="predicted"/>
<sequence>MSDASTLPTKFYKDFGIDPDSFRSAFQDAGNAMYRLKLGWSLGFTHAVLTTGDKPKTVASVGGHPLEASAAGELWKKCTKGKPVTEEYCCVHNCTNPKCKPTSPQKAGATAHVYASFQTREKDIRFMILLPTCSADNHAGKCRKEEVNFAETGKDAYVLYTALSDPPPRVIFIEVSDATASGKGSKGKGTGKGGGLKDDYYPGPPVGAKIAGVRK</sequence>
<name>A0A3M6UG61_POCDA</name>
<evidence type="ECO:0000256" key="1">
    <source>
        <dbReference type="SAM" id="MobiDB-lite"/>
    </source>
</evidence>
<gene>
    <name evidence="2" type="ORF">pdam_00013776</name>
</gene>
<dbReference type="Proteomes" id="UP000275408">
    <property type="component" value="Unassembled WGS sequence"/>
</dbReference>
<keyword evidence="3" id="KW-1185">Reference proteome</keyword>
<evidence type="ECO:0000313" key="3">
    <source>
        <dbReference type="Proteomes" id="UP000275408"/>
    </source>
</evidence>
<dbReference type="AlphaFoldDB" id="A0A3M6UG61"/>
<protein>
    <submittedName>
        <fullName evidence="2">Uncharacterized protein</fullName>
    </submittedName>
</protein>
<reference evidence="2 3" key="1">
    <citation type="journal article" date="2018" name="Sci. Rep.">
        <title>Comparative analysis of the Pocillopora damicornis genome highlights role of immune system in coral evolution.</title>
        <authorList>
            <person name="Cunning R."/>
            <person name="Bay R.A."/>
            <person name="Gillette P."/>
            <person name="Baker A.C."/>
            <person name="Traylor-Knowles N."/>
        </authorList>
    </citation>
    <scope>NUCLEOTIDE SEQUENCE [LARGE SCALE GENOMIC DNA]</scope>
    <source>
        <strain evidence="2">RSMAS</strain>
        <tissue evidence="2">Whole animal</tissue>
    </source>
</reference>
<evidence type="ECO:0000313" key="2">
    <source>
        <dbReference type="EMBL" id="RMX52484.1"/>
    </source>
</evidence>
<feature type="region of interest" description="Disordered" evidence="1">
    <location>
        <begin position="180"/>
        <end position="215"/>
    </location>
</feature>
<dbReference type="EMBL" id="RCHS01001624">
    <property type="protein sequence ID" value="RMX52484.1"/>
    <property type="molecule type" value="Genomic_DNA"/>
</dbReference>
<organism evidence="2 3">
    <name type="scientific">Pocillopora damicornis</name>
    <name type="common">Cauliflower coral</name>
    <name type="synonym">Millepora damicornis</name>
    <dbReference type="NCBI Taxonomy" id="46731"/>
    <lineage>
        <taxon>Eukaryota</taxon>
        <taxon>Metazoa</taxon>
        <taxon>Cnidaria</taxon>
        <taxon>Anthozoa</taxon>
        <taxon>Hexacorallia</taxon>
        <taxon>Scleractinia</taxon>
        <taxon>Astrocoeniina</taxon>
        <taxon>Pocilloporidae</taxon>
        <taxon>Pocillopora</taxon>
    </lineage>
</organism>